<dbReference type="Proteomes" id="UP000000724">
    <property type="component" value="Contig Pc00c22"/>
</dbReference>
<name>B6HTG0_PENRW</name>
<dbReference type="VEuPathDB" id="FungiDB:PCH_Pc22g04570"/>
<dbReference type="HOGENOM" id="CLU_877440_0_0_1"/>
<accession>B6HTG0</accession>
<dbReference type="EMBL" id="AM920437">
    <property type="protein sequence ID" value="CAP97745.1"/>
    <property type="molecule type" value="Genomic_DNA"/>
</dbReference>
<dbReference type="OMA" id="QIMLECG"/>
<sequence>MVKFNLAGYFQPWKVTFEVQHQSATTRTWDPRSCCQKLGCHLHDPKGYFTFFLRFVYFPTGVCGKPPIVGTMTRPTSAYKFDRWRYPEHVRALIAEIIRRILTAGTCMMHRRFYSYIRWALSITGWTSQYPVQYPFDSWFVNIWVSICPELHRPGLDLVLWPSTTEYVRSISIHPQQRTFWAYPLCLQGVVHRSGTGRPAPSSHPQANKWLGLAALEDGNQGPPYSTQDMNQLWQIMLECGPAVWDYLGLLAQLATVTSYSRNKQKTEVKLGLISPVWVLRTPYSTLCFATVVIMGTQAAFVDLSGKAPARFAPTTS</sequence>
<protein>
    <submittedName>
        <fullName evidence="1">Uncharacterized protein</fullName>
    </submittedName>
</protein>
<keyword evidence="2" id="KW-1185">Reference proteome</keyword>
<gene>
    <name evidence="1" type="ORF">Pc22g04570</name>
    <name evidence="1" type="ORF">PCH_Pc22g04570</name>
</gene>
<dbReference type="AlphaFoldDB" id="B6HTG0"/>
<organism evidence="1 2">
    <name type="scientific">Penicillium rubens (strain ATCC 28089 / DSM 1075 / NRRL 1951 / Wisconsin 54-1255)</name>
    <name type="common">Penicillium chrysogenum</name>
    <dbReference type="NCBI Taxonomy" id="500485"/>
    <lineage>
        <taxon>Eukaryota</taxon>
        <taxon>Fungi</taxon>
        <taxon>Dikarya</taxon>
        <taxon>Ascomycota</taxon>
        <taxon>Pezizomycotina</taxon>
        <taxon>Eurotiomycetes</taxon>
        <taxon>Eurotiomycetidae</taxon>
        <taxon>Eurotiales</taxon>
        <taxon>Aspergillaceae</taxon>
        <taxon>Penicillium</taxon>
        <taxon>Penicillium chrysogenum species complex</taxon>
    </lineage>
</organism>
<proteinExistence type="predicted"/>
<evidence type="ECO:0000313" key="2">
    <source>
        <dbReference type="Proteomes" id="UP000000724"/>
    </source>
</evidence>
<reference evidence="1 2" key="1">
    <citation type="journal article" date="2008" name="Nat. Biotechnol.">
        <title>Genome sequencing and analysis of the filamentous fungus Penicillium chrysogenum.</title>
        <authorList>
            <person name="van den Berg M.A."/>
            <person name="Albang R."/>
            <person name="Albermann K."/>
            <person name="Badger J.H."/>
            <person name="Daran J.-M."/>
            <person name="Driessen A.J.M."/>
            <person name="Garcia-Estrada C."/>
            <person name="Fedorova N.D."/>
            <person name="Harris D.M."/>
            <person name="Heijne W.H.M."/>
            <person name="Joardar V.S."/>
            <person name="Kiel J.A.K.W."/>
            <person name="Kovalchuk A."/>
            <person name="Martin J.F."/>
            <person name="Nierman W.C."/>
            <person name="Nijland J.G."/>
            <person name="Pronk J.T."/>
            <person name="Roubos J.A."/>
            <person name="van der Klei I.J."/>
            <person name="van Peij N.N.M.E."/>
            <person name="Veenhuis M."/>
            <person name="von Doehren H."/>
            <person name="Wagner C."/>
            <person name="Wortman J.R."/>
            <person name="Bovenberg R.A.L."/>
        </authorList>
    </citation>
    <scope>NUCLEOTIDE SEQUENCE [LARGE SCALE GENOMIC DNA]</scope>
    <source>
        <strain evidence="2">ATCC 28089 / DSM 1075 / NRRL 1951 / Wisconsin 54-1255</strain>
    </source>
</reference>
<evidence type="ECO:0000313" key="1">
    <source>
        <dbReference type="EMBL" id="CAP97745.1"/>
    </source>
</evidence>